<protein>
    <submittedName>
        <fullName evidence="4">GNAT family N-acetyltransferase</fullName>
    </submittedName>
</protein>
<dbReference type="CDD" id="cd04301">
    <property type="entry name" value="NAT_SF"/>
    <property type="match status" value="1"/>
</dbReference>
<gene>
    <name evidence="4" type="ORF">GCU69_22915</name>
</gene>
<reference evidence="4 5" key="1">
    <citation type="submission" date="2019-10" db="EMBL/GenBank/DDBJ databases">
        <title>Streptomyces tenebrisbrunneis sp.nov., an endogenous actinomycete isolated from of Lycium ruthenicum.</title>
        <authorList>
            <person name="Ma L."/>
        </authorList>
    </citation>
    <scope>NUCLEOTIDE SEQUENCE [LARGE SCALE GENOMIC DNA]</scope>
    <source>
        <strain evidence="4 5">TRM 66187</strain>
    </source>
</reference>
<accession>A0ABQ7FFS9</accession>
<dbReference type="RefSeq" id="WP_098751600.1">
    <property type="nucleotide sequence ID" value="NZ_WHPN01000349.1"/>
</dbReference>
<organism evidence="4 5">
    <name type="scientific">Streptomyces lycii</name>
    <dbReference type="NCBI Taxonomy" id="2654337"/>
    <lineage>
        <taxon>Bacteria</taxon>
        <taxon>Bacillati</taxon>
        <taxon>Actinomycetota</taxon>
        <taxon>Actinomycetes</taxon>
        <taxon>Kitasatosporales</taxon>
        <taxon>Streptomycetaceae</taxon>
        <taxon>Streptomyces</taxon>
    </lineage>
</organism>
<evidence type="ECO:0000256" key="1">
    <source>
        <dbReference type="ARBA" id="ARBA00022679"/>
    </source>
</evidence>
<keyword evidence="1" id="KW-0808">Transferase</keyword>
<dbReference type="Proteomes" id="UP000621266">
    <property type="component" value="Unassembled WGS sequence"/>
</dbReference>
<dbReference type="EMBL" id="WHPN01000349">
    <property type="protein sequence ID" value="KAF4406828.1"/>
    <property type="molecule type" value="Genomic_DNA"/>
</dbReference>
<feature type="domain" description="N-acetyltransferase" evidence="3">
    <location>
        <begin position="2"/>
        <end position="161"/>
    </location>
</feature>
<dbReference type="InterPro" id="IPR000182">
    <property type="entry name" value="GNAT_dom"/>
</dbReference>
<name>A0ABQ7FFS9_9ACTN</name>
<sequence length="165" mass="17700">MVQLRAMTPDDWPRWRDARLAALADAPHAFKSRLADWHRGGEEQWRARLEAPGTYNVLALLDGDRTAGMASGVPGDGGVCELRSVWVGPDARGRGVADRLVGAVEEWALRSGAAALRLTVIPGNEPAAALYRRHGFAATGELGAVLRDGVTRELVMAKRLGRAGP</sequence>
<dbReference type="InterPro" id="IPR016181">
    <property type="entry name" value="Acyl_CoA_acyltransferase"/>
</dbReference>
<proteinExistence type="predicted"/>
<dbReference type="Pfam" id="PF00583">
    <property type="entry name" value="Acetyltransf_1"/>
    <property type="match status" value="1"/>
</dbReference>
<dbReference type="SUPFAM" id="SSF55729">
    <property type="entry name" value="Acyl-CoA N-acyltransferases (Nat)"/>
    <property type="match status" value="1"/>
</dbReference>
<dbReference type="Gene3D" id="3.40.630.30">
    <property type="match status" value="1"/>
</dbReference>
<evidence type="ECO:0000259" key="3">
    <source>
        <dbReference type="PROSITE" id="PS51186"/>
    </source>
</evidence>
<keyword evidence="2" id="KW-0012">Acyltransferase</keyword>
<evidence type="ECO:0000313" key="5">
    <source>
        <dbReference type="Proteomes" id="UP000621266"/>
    </source>
</evidence>
<dbReference type="InterPro" id="IPR050832">
    <property type="entry name" value="Bact_Acetyltransf"/>
</dbReference>
<evidence type="ECO:0000256" key="2">
    <source>
        <dbReference type="ARBA" id="ARBA00023315"/>
    </source>
</evidence>
<dbReference type="PANTHER" id="PTHR43877">
    <property type="entry name" value="AMINOALKYLPHOSPHONATE N-ACETYLTRANSFERASE-RELATED-RELATED"/>
    <property type="match status" value="1"/>
</dbReference>
<keyword evidence="5" id="KW-1185">Reference proteome</keyword>
<comment type="caution">
    <text evidence="4">The sequence shown here is derived from an EMBL/GenBank/DDBJ whole genome shotgun (WGS) entry which is preliminary data.</text>
</comment>
<dbReference type="PROSITE" id="PS51186">
    <property type="entry name" value="GNAT"/>
    <property type="match status" value="1"/>
</dbReference>
<evidence type="ECO:0000313" key="4">
    <source>
        <dbReference type="EMBL" id="KAF4406828.1"/>
    </source>
</evidence>
<dbReference type="PANTHER" id="PTHR43877:SF1">
    <property type="entry name" value="ACETYLTRANSFERASE"/>
    <property type="match status" value="1"/>
</dbReference>